<dbReference type="AlphaFoldDB" id="A0A3M7RTA0"/>
<keyword evidence="1" id="KW-0175">Coiled coil</keyword>
<keyword evidence="3" id="KW-1185">Reference proteome</keyword>
<feature type="coiled-coil region" evidence="1">
    <location>
        <begin position="244"/>
        <end position="278"/>
    </location>
</feature>
<accession>A0A3M7RTA0</accession>
<dbReference type="Proteomes" id="UP000276133">
    <property type="component" value="Unassembled WGS sequence"/>
</dbReference>
<evidence type="ECO:0000313" key="2">
    <source>
        <dbReference type="EMBL" id="RNA26689.1"/>
    </source>
</evidence>
<evidence type="ECO:0000313" key="3">
    <source>
        <dbReference type="Proteomes" id="UP000276133"/>
    </source>
</evidence>
<evidence type="ECO:0000256" key="1">
    <source>
        <dbReference type="SAM" id="Coils"/>
    </source>
</evidence>
<reference evidence="2 3" key="1">
    <citation type="journal article" date="2018" name="Sci. Rep.">
        <title>Genomic signatures of local adaptation to the degree of environmental predictability in rotifers.</title>
        <authorList>
            <person name="Franch-Gras L."/>
            <person name="Hahn C."/>
            <person name="Garcia-Roger E.M."/>
            <person name="Carmona M.J."/>
            <person name="Serra M."/>
            <person name="Gomez A."/>
        </authorList>
    </citation>
    <scope>NUCLEOTIDE SEQUENCE [LARGE SCALE GENOMIC DNA]</scope>
    <source>
        <strain evidence="2">HYR1</strain>
    </source>
</reference>
<dbReference type="OrthoDB" id="10576404at2759"/>
<dbReference type="EMBL" id="REGN01002691">
    <property type="protein sequence ID" value="RNA26689.1"/>
    <property type="molecule type" value="Genomic_DNA"/>
</dbReference>
<feature type="non-terminal residue" evidence="2">
    <location>
        <position position="1"/>
    </location>
</feature>
<protein>
    <submittedName>
        <fullName evidence="2">Uncharacterized protein</fullName>
    </submittedName>
</protein>
<organism evidence="2 3">
    <name type="scientific">Brachionus plicatilis</name>
    <name type="common">Marine rotifer</name>
    <name type="synonym">Brachionus muelleri</name>
    <dbReference type="NCBI Taxonomy" id="10195"/>
    <lineage>
        <taxon>Eukaryota</taxon>
        <taxon>Metazoa</taxon>
        <taxon>Spiralia</taxon>
        <taxon>Gnathifera</taxon>
        <taxon>Rotifera</taxon>
        <taxon>Eurotatoria</taxon>
        <taxon>Monogononta</taxon>
        <taxon>Pseudotrocha</taxon>
        <taxon>Ploima</taxon>
        <taxon>Brachionidae</taxon>
        <taxon>Brachionus</taxon>
    </lineage>
</organism>
<name>A0A3M7RTA0_BRAPC</name>
<gene>
    <name evidence="2" type="ORF">BpHYR1_030289</name>
</gene>
<sequence length="541" mass="62586">EDRSDSVKYIPTKKLNIHQIQMAAELGEQAPHLNQIFRCKSNADMTNNKDLSQNSDQPSEFKRIYENEFSMRLRAKSVDKAFANRAQNDNATNPKINSFNCPLNKNLVVNEQEMLRMAYRRNNNYYKNRELMEMVDFYNRSAYQYEPSYERRQWQRPGKVDWAYQMERERHDEFNRSRRPRKIEETNPVPQVAQKFFPDPRSQSIDSKSVSFKKDLSPERKVNAKTEAVQTTEAACPEAESKLVSELRSQMDLLKAEIARLQNAQSALEKNLKQQQSTVLRPIIYSGSNFSQNEYDEYSLDQFIQTDDQLFTVTDYSNFVNNHQLKNLPAAKNNQLNQNLINSENKIPLKPELNQVRNRVAPLNFAQNISSSCAPKIQFEQPKATVNPVPKIVPKENTVPLTTPLTVKPVSEAHTGPSSPNAQLYHKLLKLVSDSVNLSDSELSSQFNVLMSNGHIRTRLKQLHTQLLQDPNHYWPKLEKILLFENQGKDSINFQNFSSIQNKVQNLIKDLVELKKFYSEAAPSQKISCQTFAPQPRILNR</sequence>
<proteinExistence type="predicted"/>
<comment type="caution">
    <text evidence="2">The sequence shown here is derived from an EMBL/GenBank/DDBJ whole genome shotgun (WGS) entry which is preliminary data.</text>
</comment>